<dbReference type="KEGG" id="daw:HS1_000401"/>
<keyword evidence="2" id="KW-1185">Reference proteome</keyword>
<organism evidence="1 2">
    <name type="scientific">Desulfofervidus auxilii</name>
    <dbReference type="NCBI Taxonomy" id="1621989"/>
    <lineage>
        <taxon>Bacteria</taxon>
        <taxon>Pseudomonadati</taxon>
        <taxon>Thermodesulfobacteriota</taxon>
        <taxon>Candidatus Desulfofervidia</taxon>
        <taxon>Candidatus Desulfofervidales</taxon>
        <taxon>Candidatus Desulfofervidaceae</taxon>
        <taxon>Candidatus Desulfofervidus</taxon>
    </lineage>
</organism>
<dbReference type="AlphaFoldDB" id="A0A7U4QIX3"/>
<proteinExistence type="predicted"/>
<dbReference type="RefSeq" id="WP_156469349.1">
    <property type="nucleotide sequence ID" value="NZ_CP013015.1"/>
</dbReference>
<reference evidence="1 2" key="1">
    <citation type="submission" date="2015-10" db="EMBL/GenBank/DDBJ databases">
        <title>Candidatus Desulfofervidus auxilii, a hydrogenotrophic sulfate-reducing bacterium involved in the thermophilic anaerobic oxidation of methane.</title>
        <authorList>
            <person name="Krukenberg V."/>
            <person name="Richter M."/>
            <person name="Wegener G."/>
        </authorList>
    </citation>
    <scope>NUCLEOTIDE SEQUENCE [LARGE SCALE GENOMIC DNA]</scope>
    <source>
        <strain evidence="1 2">HS1</strain>
    </source>
</reference>
<sequence>MPISKNGYELKMDLLKEKTIKGIFWVGNILAVDVGMKEEVDIALLLLGR</sequence>
<dbReference type="Proteomes" id="UP000070560">
    <property type="component" value="Chromosome"/>
</dbReference>
<accession>A0A7U4QIX3</accession>
<dbReference type="EMBL" id="CP013015">
    <property type="protein sequence ID" value="AMM40207.1"/>
    <property type="molecule type" value="Genomic_DNA"/>
</dbReference>
<evidence type="ECO:0000313" key="1">
    <source>
        <dbReference type="EMBL" id="AMM40207.1"/>
    </source>
</evidence>
<evidence type="ECO:0000313" key="2">
    <source>
        <dbReference type="Proteomes" id="UP000070560"/>
    </source>
</evidence>
<gene>
    <name evidence="1" type="ORF">HS1_000401</name>
</gene>
<name>A0A7U4QIX3_DESA2</name>
<protein>
    <submittedName>
        <fullName evidence="1">Uncharacterized protein</fullName>
    </submittedName>
</protein>